<dbReference type="InterPro" id="IPR000055">
    <property type="entry name" value="Restrct_endonuc_typeI_TRD"/>
</dbReference>
<evidence type="ECO:0000259" key="4">
    <source>
        <dbReference type="Pfam" id="PF01420"/>
    </source>
</evidence>
<comment type="caution">
    <text evidence="5">The sequence shown here is derived from an EMBL/GenBank/DDBJ whole genome shotgun (WGS) entry which is preliminary data.</text>
</comment>
<evidence type="ECO:0000256" key="2">
    <source>
        <dbReference type="ARBA" id="ARBA00022747"/>
    </source>
</evidence>
<keyword evidence="5" id="KW-0378">Hydrolase</keyword>
<dbReference type="GO" id="GO:0004519">
    <property type="term" value="F:endonuclease activity"/>
    <property type="evidence" value="ECO:0007669"/>
    <property type="project" value="UniProtKB-KW"/>
</dbReference>
<dbReference type="InterPro" id="IPR052021">
    <property type="entry name" value="Type-I_RS_S_subunit"/>
</dbReference>
<name>A0A5A9W7E5_9GAMM</name>
<proteinExistence type="inferred from homology"/>
<evidence type="ECO:0000313" key="5">
    <source>
        <dbReference type="EMBL" id="KAA0876453.1"/>
    </source>
</evidence>
<dbReference type="PANTHER" id="PTHR30408">
    <property type="entry name" value="TYPE-1 RESTRICTION ENZYME ECOKI SPECIFICITY PROTEIN"/>
    <property type="match status" value="1"/>
</dbReference>
<dbReference type="Pfam" id="PF01420">
    <property type="entry name" value="Methylase_S"/>
    <property type="match status" value="2"/>
</dbReference>
<dbReference type="AlphaFoldDB" id="A0A5A9W7E5"/>
<dbReference type="PANTHER" id="PTHR30408:SF13">
    <property type="entry name" value="TYPE I RESTRICTION ENZYME HINDI SPECIFICITY SUBUNIT"/>
    <property type="match status" value="1"/>
</dbReference>
<comment type="similarity">
    <text evidence="1">Belongs to the type-I restriction system S methylase family.</text>
</comment>
<dbReference type="EMBL" id="SMRS01000001">
    <property type="protein sequence ID" value="KAA0876453.1"/>
    <property type="molecule type" value="Genomic_DNA"/>
</dbReference>
<feature type="domain" description="Type I restriction modification DNA specificity" evidence="4">
    <location>
        <begin position="7"/>
        <end position="155"/>
    </location>
</feature>
<keyword evidence="5" id="KW-0255">Endonuclease</keyword>
<accession>A0A5A9W7E5</accession>
<keyword evidence="3" id="KW-0238">DNA-binding</keyword>
<evidence type="ECO:0000256" key="3">
    <source>
        <dbReference type="ARBA" id="ARBA00023125"/>
    </source>
</evidence>
<dbReference type="Proteomes" id="UP000325302">
    <property type="component" value="Unassembled WGS sequence"/>
</dbReference>
<evidence type="ECO:0000313" key="6">
    <source>
        <dbReference type="Proteomes" id="UP000325302"/>
    </source>
</evidence>
<keyword evidence="6" id="KW-1185">Reference proteome</keyword>
<reference evidence="5 6" key="1">
    <citation type="submission" date="2019-03" db="EMBL/GenBank/DDBJ databases">
        <title>Nitrincola sp. nov. isolated from an Indian soda lake.</title>
        <authorList>
            <person name="Joshi A."/>
            <person name="Thite S.V."/>
            <person name="Joseph N."/>
            <person name="Dhotre D."/>
            <person name="Moorthy M."/>
            <person name="Shouche Y.S."/>
        </authorList>
    </citation>
    <scope>NUCLEOTIDE SEQUENCE [LARGE SCALE GENOMIC DNA]</scope>
    <source>
        <strain evidence="5 6">MEB193</strain>
    </source>
</reference>
<organism evidence="5 6">
    <name type="scientific">Nitrincola tapanii</name>
    <dbReference type="NCBI Taxonomy" id="1708751"/>
    <lineage>
        <taxon>Bacteria</taxon>
        <taxon>Pseudomonadati</taxon>
        <taxon>Pseudomonadota</taxon>
        <taxon>Gammaproteobacteria</taxon>
        <taxon>Oceanospirillales</taxon>
        <taxon>Oceanospirillaceae</taxon>
        <taxon>Nitrincola</taxon>
    </lineage>
</organism>
<dbReference type="InterPro" id="IPR044946">
    <property type="entry name" value="Restrct_endonuc_typeI_TRD_sf"/>
</dbReference>
<dbReference type="OrthoDB" id="9798929at2"/>
<keyword evidence="5" id="KW-0540">Nuclease</keyword>
<dbReference type="GO" id="GO:0009307">
    <property type="term" value="P:DNA restriction-modification system"/>
    <property type="evidence" value="ECO:0007669"/>
    <property type="project" value="UniProtKB-KW"/>
</dbReference>
<dbReference type="CDD" id="cd17267">
    <property type="entry name" value="RMtype1_S_EcoAO83I-TRD1-CR1_like"/>
    <property type="match status" value="2"/>
</dbReference>
<sequence length="443" mass="49153">MTGNLVPLNEFITLQRGHDLPHKDRVEGNIPVVASTGITGYHNVAKAKSPGVVIGRSGSIGGGQYITEDFWPLNTTLWVKDFKGHNERFVYYLLKNIDFTSFNVGSGVPTLNRNHLSSILVENKGRKSEDEIAKILGDFDDKIDLNNQISKNLEKMAQVIFKSWFVDFEPVKAKIAARERWHAIQSGNESASPACYAGELAGQPINIDLDTYMNYAAMQAISGKDAKQLAQMQVEKPEEYAELYATAELFPSAMQDSELGEVPKGWSSVPLSSLFELHRGFDLPQKSREDGLYEIYAAGGLHGTHSEYKMEPPGIITGRSGVIGNVYLSLKKYWPLNTTLYVRQFRLCGPYYAYHLLKTLDLKALNSGSAVPSLNRNFVHSIAVLNPGARALIKFESVASSLFEHIVNNIDQNEDLRVLRDTLLPKLLSGELSVADIESEVEA</sequence>
<gene>
    <name evidence="5" type="ORF">E1H14_01640</name>
</gene>
<protein>
    <submittedName>
        <fullName evidence="5">Restriction endonuclease subunit S</fullName>
    </submittedName>
</protein>
<feature type="domain" description="Type I restriction modification DNA specificity" evidence="4">
    <location>
        <begin position="263"/>
        <end position="382"/>
    </location>
</feature>
<dbReference type="RefSeq" id="WP_149389702.1">
    <property type="nucleotide sequence ID" value="NZ_SMRS01000001.1"/>
</dbReference>
<dbReference type="SUPFAM" id="SSF116734">
    <property type="entry name" value="DNA methylase specificity domain"/>
    <property type="match status" value="2"/>
</dbReference>
<evidence type="ECO:0000256" key="1">
    <source>
        <dbReference type="ARBA" id="ARBA00010923"/>
    </source>
</evidence>
<keyword evidence="2" id="KW-0680">Restriction system</keyword>
<dbReference type="GO" id="GO:0003677">
    <property type="term" value="F:DNA binding"/>
    <property type="evidence" value="ECO:0007669"/>
    <property type="project" value="UniProtKB-KW"/>
</dbReference>
<dbReference type="Gene3D" id="3.90.220.20">
    <property type="entry name" value="DNA methylase specificity domains"/>
    <property type="match status" value="2"/>
</dbReference>